<protein>
    <submittedName>
        <fullName evidence="1">Uncharacterized protein</fullName>
    </submittedName>
</protein>
<evidence type="ECO:0000313" key="1">
    <source>
        <dbReference type="EMBL" id="CAB3975528.1"/>
    </source>
</evidence>
<dbReference type="Proteomes" id="UP000494301">
    <property type="component" value="Unassembled WGS sequence"/>
</dbReference>
<reference evidence="1 2" key="1">
    <citation type="submission" date="2020-04" db="EMBL/GenBank/DDBJ databases">
        <authorList>
            <person name="Depoorter E."/>
        </authorList>
    </citation>
    <scope>NUCLEOTIDE SEQUENCE [LARGE SCALE GENOMIC DNA]</scope>
    <source>
        <strain evidence="1 2">BCC0217</strain>
    </source>
</reference>
<dbReference type="EMBL" id="CABWIL020000087">
    <property type="protein sequence ID" value="CAB3975528.1"/>
    <property type="molecule type" value="Genomic_DNA"/>
</dbReference>
<dbReference type="AlphaFoldDB" id="A0A6J5JWH9"/>
<gene>
    <name evidence="1" type="ORF">BLA3211_08495</name>
</gene>
<name>A0A6J5JWH9_9BURK</name>
<organism evidence="1 2">
    <name type="scientific">Burkholderia aenigmatica</name>
    <dbReference type="NCBI Taxonomy" id="2015348"/>
    <lineage>
        <taxon>Bacteria</taxon>
        <taxon>Pseudomonadati</taxon>
        <taxon>Pseudomonadota</taxon>
        <taxon>Betaproteobacteria</taxon>
        <taxon>Burkholderiales</taxon>
        <taxon>Burkholderiaceae</taxon>
        <taxon>Burkholderia</taxon>
        <taxon>Burkholderia cepacia complex</taxon>
    </lineage>
</organism>
<accession>A0A6J5JWH9</accession>
<evidence type="ECO:0000313" key="2">
    <source>
        <dbReference type="Proteomes" id="UP000494301"/>
    </source>
</evidence>
<sequence length="250" mass="27022">MFCVGSLMSQVLQCTQFCALITRRSLPSSFFTNSYTAAGQKRPSGPAYVRRFTFTGTFASFSVRCAGWFSSWFVFEMNTDDNRSNVSLPSGFGYSIGWHCDAGFSISWSACLWCSVHGTLPPITFCSSPTISVPRYSPFAIHCLKLRARCSSVYSHDCLKASGYALSSSLWRPACTASNAASAASMPVLIAAWLPLIRDAFRKPASSPISAPPGNTVFGSDSSPPAVIARAPYDTRLPPSRNARIDGCVL</sequence>
<proteinExistence type="predicted"/>